<comment type="caution">
    <text evidence="6">The sequence shown here is derived from an EMBL/GenBank/DDBJ whole genome shotgun (WGS) entry which is preliminary data.</text>
</comment>
<dbReference type="InterPro" id="IPR009003">
    <property type="entry name" value="Peptidase_S1_PA"/>
</dbReference>
<dbReference type="GO" id="GO:0006508">
    <property type="term" value="P:proteolysis"/>
    <property type="evidence" value="ECO:0007669"/>
    <property type="project" value="UniProtKB-KW"/>
</dbReference>
<dbReference type="CDD" id="cd00190">
    <property type="entry name" value="Tryp_SPc"/>
    <property type="match status" value="1"/>
</dbReference>
<dbReference type="OMA" id="HITARYG"/>
<feature type="domain" description="Peptidase S1" evidence="5">
    <location>
        <begin position="37"/>
        <end position="272"/>
    </location>
</feature>
<feature type="chain" id="PRO_5019477676" description="Peptidase S1 domain-containing protein" evidence="4">
    <location>
        <begin position="23"/>
        <end position="364"/>
    </location>
</feature>
<evidence type="ECO:0000256" key="3">
    <source>
        <dbReference type="ARBA" id="ARBA00023157"/>
    </source>
</evidence>
<organism evidence="6 7">
    <name type="scientific">Chiloscyllium punctatum</name>
    <name type="common">Brownbanded bambooshark</name>
    <name type="synonym">Hemiscyllium punctatum</name>
    <dbReference type="NCBI Taxonomy" id="137246"/>
    <lineage>
        <taxon>Eukaryota</taxon>
        <taxon>Metazoa</taxon>
        <taxon>Chordata</taxon>
        <taxon>Craniata</taxon>
        <taxon>Vertebrata</taxon>
        <taxon>Chondrichthyes</taxon>
        <taxon>Elasmobranchii</taxon>
        <taxon>Galeomorphii</taxon>
        <taxon>Galeoidea</taxon>
        <taxon>Orectolobiformes</taxon>
        <taxon>Hemiscylliidae</taxon>
        <taxon>Chiloscyllium</taxon>
    </lineage>
</organism>
<evidence type="ECO:0000256" key="1">
    <source>
        <dbReference type="ARBA" id="ARBA00022670"/>
    </source>
</evidence>
<dbReference type="SMART" id="SM00020">
    <property type="entry name" value="Tryp_SPc"/>
    <property type="match status" value="1"/>
</dbReference>
<keyword evidence="2" id="KW-0378">Hydrolase</keyword>
<dbReference type="SUPFAM" id="SSF50494">
    <property type="entry name" value="Trypsin-like serine proteases"/>
    <property type="match status" value="1"/>
</dbReference>
<dbReference type="PANTHER" id="PTHR24252">
    <property type="entry name" value="ACROSIN-RELATED"/>
    <property type="match status" value="1"/>
</dbReference>
<name>A0A401T3G9_CHIPU</name>
<keyword evidence="3" id="KW-1015">Disulfide bond</keyword>
<dbReference type="InterPro" id="IPR018114">
    <property type="entry name" value="TRYPSIN_HIS"/>
</dbReference>
<dbReference type="GO" id="GO:0004252">
    <property type="term" value="F:serine-type endopeptidase activity"/>
    <property type="evidence" value="ECO:0007669"/>
    <property type="project" value="InterPro"/>
</dbReference>
<dbReference type="InterPro" id="IPR001254">
    <property type="entry name" value="Trypsin_dom"/>
</dbReference>
<dbReference type="PANTHER" id="PTHR24252:SF11">
    <property type="entry name" value="ATRIAL NATRIURETIC PEPTIDE-CONVERTING ENZYME ISOFORM X1"/>
    <property type="match status" value="1"/>
</dbReference>
<evidence type="ECO:0000256" key="2">
    <source>
        <dbReference type="ARBA" id="ARBA00022825"/>
    </source>
</evidence>
<gene>
    <name evidence="6" type="ORF">chiPu_0015693</name>
</gene>
<keyword evidence="1" id="KW-0645">Protease</keyword>
<proteinExistence type="predicted"/>
<dbReference type="PROSITE" id="PS50240">
    <property type="entry name" value="TRYPSIN_DOM"/>
    <property type="match status" value="1"/>
</dbReference>
<dbReference type="Proteomes" id="UP000287033">
    <property type="component" value="Unassembled WGS sequence"/>
</dbReference>
<dbReference type="Pfam" id="PF00089">
    <property type="entry name" value="Trypsin"/>
    <property type="match status" value="1"/>
</dbReference>
<evidence type="ECO:0000313" key="7">
    <source>
        <dbReference type="Proteomes" id="UP000287033"/>
    </source>
</evidence>
<keyword evidence="7" id="KW-1185">Reference proteome</keyword>
<accession>A0A401T3G9</accession>
<dbReference type="OrthoDB" id="6339452at2759"/>
<dbReference type="AlphaFoldDB" id="A0A401T3G9"/>
<protein>
    <recommendedName>
        <fullName evidence="5">Peptidase S1 domain-containing protein</fullName>
    </recommendedName>
</protein>
<feature type="signal peptide" evidence="4">
    <location>
        <begin position="1"/>
        <end position="22"/>
    </location>
</feature>
<dbReference type="EMBL" id="BEZZ01000958">
    <property type="protein sequence ID" value="GCC37192.1"/>
    <property type="molecule type" value="Genomic_DNA"/>
</dbReference>
<dbReference type="FunFam" id="2.40.10.10:FF:000068">
    <property type="entry name" value="transmembrane protease serine 2"/>
    <property type="match status" value="1"/>
</dbReference>
<evidence type="ECO:0000313" key="6">
    <source>
        <dbReference type="EMBL" id="GCC37192.1"/>
    </source>
</evidence>
<dbReference type="PRINTS" id="PR00722">
    <property type="entry name" value="CHYMOTRYPSIN"/>
</dbReference>
<evidence type="ECO:0000259" key="5">
    <source>
        <dbReference type="PROSITE" id="PS50240"/>
    </source>
</evidence>
<dbReference type="STRING" id="137246.A0A401T3G9"/>
<keyword evidence="4" id="KW-0732">Signal</keyword>
<evidence type="ECO:0000256" key="4">
    <source>
        <dbReference type="SAM" id="SignalP"/>
    </source>
</evidence>
<sequence>MTLVSLSALMILIYLLDGPLLAENHVKCGTRWEVKKSIQGEPQPSPWPWQVSIEMAVENRHFCGGAIINEFWIITAAHCFMPPISQSLEEIVVVIGLNKELTPETWVRYSNPRNVILHNGFDEETGANDLALVRVSERIIFGKYAMPVCFPDNEIFFGNTWLNCRITGWMKTGEDTTDSLQDAPIKIISFRECNTTVFGGNLQPTMMCMEFEENERIGCHLDSGGPLVCKVNSTQQYFLIGVVSWITDYEKRWPGVFTVTKSYLNWVEHITARYGKKFNYKEYGADLVNRHHRSMIRLLAQNASTQNAQNHSGTSLASPGLTISTSTKLPQTLKLTATGNIYTVSMVGIVLVHLRSLLVTTLAA</sequence>
<dbReference type="InterPro" id="IPR001314">
    <property type="entry name" value="Peptidase_S1A"/>
</dbReference>
<reference evidence="6 7" key="1">
    <citation type="journal article" date="2018" name="Nat. Ecol. Evol.">
        <title>Shark genomes provide insights into elasmobranch evolution and the origin of vertebrates.</title>
        <authorList>
            <person name="Hara Y"/>
            <person name="Yamaguchi K"/>
            <person name="Onimaru K"/>
            <person name="Kadota M"/>
            <person name="Koyanagi M"/>
            <person name="Keeley SD"/>
            <person name="Tatsumi K"/>
            <person name="Tanaka K"/>
            <person name="Motone F"/>
            <person name="Kageyama Y"/>
            <person name="Nozu R"/>
            <person name="Adachi N"/>
            <person name="Nishimura O"/>
            <person name="Nakagawa R"/>
            <person name="Tanegashima C"/>
            <person name="Kiyatake I"/>
            <person name="Matsumoto R"/>
            <person name="Murakumo K"/>
            <person name="Nishida K"/>
            <person name="Terakita A"/>
            <person name="Kuratani S"/>
            <person name="Sato K"/>
            <person name="Hyodo S Kuraku.S."/>
        </authorList>
    </citation>
    <scope>NUCLEOTIDE SEQUENCE [LARGE SCALE GENOMIC DNA]</scope>
</reference>
<dbReference type="PROSITE" id="PS00134">
    <property type="entry name" value="TRYPSIN_HIS"/>
    <property type="match status" value="1"/>
</dbReference>
<dbReference type="InterPro" id="IPR043504">
    <property type="entry name" value="Peptidase_S1_PA_chymotrypsin"/>
</dbReference>
<keyword evidence="2" id="KW-0720">Serine protease</keyword>
<dbReference type="Gene3D" id="2.40.10.10">
    <property type="entry name" value="Trypsin-like serine proteases"/>
    <property type="match status" value="2"/>
</dbReference>